<evidence type="ECO:0000313" key="2">
    <source>
        <dbReference type="EMBL" id="KKL97311.1"/>
    </source>
</evidence>
<name>A0A0F9H2X2_9ZZZZ</name>
<dbReference type="AlphaFoldDB" id="A0A0F9H2X2"/>
<feature type="compositionally biased region" description="Basic and acidic residues" evidence="1">
    <location>
        <begin position="7"/>
        <end position="22"/>
    </location>
</feature>
<organism evidence="2">
    <name type="scientific">marine sediment metagenome</name>
    <dbReference type="NCBI Taxonomy" id="412755"/>
    <lineage>
        <taxon>unclassified sequences</taxon>
        <taxon>metagenomes</taxon>
        <taxon>ecological metagenomes</taxon>
    </lineage>
</organism>
<sequence>MPKKKKSAYEKKRDKQMRELKRIKGKGYMPGGGR</sequence>
<accession>A0A0F9H2X2</accession>
<feature type="region of interest" description="Disordered" evidence="1">
    <location>
        <begin position="1"/>
        <end position="34"/>
    </location>
</feature>
<gene>
    <name evidence="2" type="ORF">LCGC14_1835700</name>
</gene>
<comment type="caution">
    <text evidence="2">The sequence shown here is derived from an EMBL/GenBank/DDBJ whole genome shotgun (WGS) entry which is preliminary data.</text>
</comment>
<evidence type="ECO:0000256" key="1">
    <source>
        <dbReference type="SAM" id="MobiDB-lite"/>
    </source>
</evidence>
<protein>
    <submittedName>
        <fullName evidence="2">Uncharacterized protein</fullName>
    </submittedName>
</protein>
<proteinExistence type="predicted"/>
<reference evidence="2" key="1">
    <citation type="journal article" date="2015" name="Nature">
        <title>Complex archaea that bridge the gap between prokaryotes and eukaryotes.</title>
        <authorList>
            <person name="Spang A."/>
            <person name="Saw J.H."/>
            <person name="Jorgensen S.L."/>
            <person name="Zaremba-Niedzwiedzka K."/>
            <person name="Martijn J."/>
            <person name="Lind A.E."/>
            <person name="van Eijk R."/>
            <person name="Schleper C."/>
            <person name="Guy L."/>
            <person name="Ettema T.J."/>
        </authorList>
    </citation>
    <scope>NUCLEOTIDE SEQUENCE</scope>
</reference>
<dbReference type="EMBL" id="LAZR01018198">
    <property type="protein sequence ID" value="KKL97311.1"/>
    <property type="molecule type" value="Genomic_DNA"/>
</dbReference>